<dbReference type="PRINTS" id="PR00344">
    <property type="entry name" value="BCTRLSENSOR"/>
</dbReference>
<gene>
    <name evidence="7" type="ORF">C1E24_11045</name>
</gene>
<dbReference type="Pfam" id="PF13689">
    <property type="entry name" value="DUF4154"/>
    <property type="match status" value="1"/>
</dbReference>
<evidence type="ECO:0000256" key="2">
    <source>
        <dbReference type="ARBA" id="ARBA00012438"/>
    </source>
</evidence>
<dbReference type="GO" id="GO:0004673">
    <property type="term" value="F:protein histidine kinase activity"/>
    <property type="evidence" value="ECO:0007669"/>
    <property type="project" value="UniProtKB-EC"/>
</dbReference>
<feature type="coiled-coil region" evidence="3">
    <location>
        <begin position="210"/>
        <end position="332"/>
    </location>
</feature>
<feature type="transmembrane region" description="Helical" evidence="4">
    <location>
        <begin position="332"/>
        <end position="353"/>
    </location>
</feature>
<keyword evidence="3" id="KW-0175">Coiled coil</keyword>
<evidence type="ECO:0000256" key="4">
    <source>
        <dbReference type="SAM" id="Phobius"/>
    </source>
</evidence>
<dbReference type="Pfam" id="PF02518">
    <property type="entry name" value="HATPase_c"/>
    <property type="match status" value="1"/>
</dbReference>
<feature type="domain" description="Histidine kinase" evidence="6">
    <location>
        <begin position="400"/>
        <end position="630"/>
    </location>
</feature>
<feature type="signal peptide" evidence="5">
    <location>
        <begin position="1"/>
        <end position="24"/>
    </location>
</feature>
<protein>
    <recommendedName>
        <fullName evidence="2">histidine kinase</fullName>
        <ecNumber evidence="2">2.7.13.3</ecNumber>
    </recommendedName>
</protein>
<dbReference type="InterPro" id="IPR036890">
    <property type="entry name" value="HATPase_C_sf"/>
</dbReference>
<comment type="caution">
    <text evidence="7">The sequence shown here is derived from an EMBL/GenBank/DDBJ whole genome shotgun (WGS) entry which is preliminary data.</text>
</comment>
<evidence type="ECO:0000256" key="1">
    <source>
        <dbReference type="ARBA" id="ARBA00000085"/>
    </source>
</evidence>
<feature type="coiled-coil region" evidence="3">
    <location>
        <begin position="357"/>
        <end position="391"/>
    </location>
</feature>
<dbReference type="InterPro" id="IPR025293">
    <property type="entry name" value="YfiR/HmsC-like"/>
</dbReference>
<dbReference type="InterPro" id="IPR005467">
    <property type="entry name" value="His_kinase_dom"/>
</dbReference>
<dbReference type="SMART" id="SM00387">
    <property type="entry name" value="HATPase_c"/>
    <property type="match status" value="1"/>
</dbReference>
<comment type="catalytic activity">
    <reaction evidence="1">
        <text>ATP + protein L-histidine = ADP + protein N-phospho-L-histidine.</text>
        <dbReference type="EC" id="2.7.13.3"/>
    </reaction>
</comment>
<evidence type="ECO:0000313" key="8">
    <source>
        <dbReference type="Proteomes" id="UP000309186"/>
    </source>
</evidence>
<evidence type="ECO:0000256" key="5">
    <source>
        <dbReference type="SAM" id="SignalP"/>
    </source>
</evidence>
<evidence type="ECO:0000259" key="6">
    <source>
        <dbReference type="PROSITE" id="PS50109"/>
    </source>
</evidence>
<dbReference type="SUPFAM" id="SSF55874">
    <property type="entry name" value="ATPase domain of HSP90 chaperone/DNA topoisomerase II/histidine kinase"/>
    <property type="match status" value="1"/>
</dbReference>
<keyword evidence="4" id="KW-1133">Transmembrane helix</keyword>
<keyword evidence="4" id="KW-0812">Transmembrane</keyword>
<dbReference type="EC" id="2.7.13.3" evidence="2"/>
<dbReference type="EMBL" id="PPSW01000015">
    <property type="protein sequence ID" value="TLX47024.1"/>
    <property type="molecule type" value="Genomic_DNA"/>
</dbReference>
<evidence type="ECO:0000313" key="7">
    <source>
        <dbReference type="EMBL" id="TLX47024.1"/>
    </source>
</evidence>
<dbReference type="AlphaFoldDB" id="A0A5R9Q2I0"/>
<dbReference type="PROSITE" id="PS50109">
    <property type="entry name" value="HIS_KIN"/>
    <property type="match status" value="1"/>
</dbReference>
<sequence length="632" mass="71491">MGMKYLFLSTLCIVVMLSSFNNNAEETLSEQTLKSAFIGQFSHFINWPNSPKQLNVAYMGNDDQYWQALQNMASSGASKYALTLSRISNAEHVLLTDAHILVIGQSHNRYISGINALLGDRATLLVSEYVTDNKLIGINFYKTNKQTLSFNLNRYNLLYQGLSISEDIVLLGGSEIDVAHMVKEMTSKLSDSAKQIDKLNSHIRTQEISITEKQKQIEKKQQSINLKNQELELLSEKIKQTQFDHEKQLDDLASQLAQKEHLLEDKQNKVSDTQNELDKMNEQSRKLTALIDKNQQHIEQQTQKLSRLSNGLKEKEQALQVKEKQVEQTTNVLFISLGALIAFAVLAANLWYLSKRKQALNKLLEAHNEELENINQQLITTQKQLVESEKMASLAGLVTGVAHEVNTPLGAAITAVTHLSAISTEIYSDFKDKKLSSQKFERILEEQLQATDIIFKNLCRSADLIKSFKQVSADQVSEAAREFEIGDYLHEIITSLKHELKRAQVHVSIRCDFQKRIYTYPGVFSQVLTNLVINSLIHGFKSQQAGHIQLEVKQENGHLFIHYQDNGCGIDKQNLDKIFDPFFTTNRNSGSTGLGLSICYNLITQKMQGNITCLESENGAHFELSFPFTIQT</sequence>
<evidence type="ECO:0000256" key="3">
    <source>
        <dbReference type="SAM" id="Coils"/>
    </source>
</evidence>
<dbReference type="InterPro" id="IPR003594">
    <property type="entry name" value="HATPase_dom"/>
</dbReference>
<feature type="chain" id="PRO_5024277771" description="histidine kinase" evidence="5">
    <location>
        <begin position="25"/>
        <end position="632"/>
    </location>
</feature>
<name>A0A5R9Q2I0_9GAMM</name>
<keyword evidence="4" id="KW-0472">Membrane</keyword>
<dbReference type="PANTHER" id="PTHR43065:SF47">
    <property type="match status" value="1"/>
</dbReference>
<organism evidence="7 8">
    <name type="scientific">Pseudoalteromonas phenolica</name>
    <dbReference type="NCBI Taxonomy" id="161398"/>
    <lineage>
        <taxon>Bacteria</taxon>
        <taxon>Pseudomonadati</taxon>
        <taxon>Pseudomonadota</taxon>
        <taxon>Gammaproteobacteria</taxon>
        <taxon>Alteromonadales</taxon>
        <taxon>Pseudoalteromonadaceae</taxon>
        <taxon>Pseudoalteromonas</taxon>
    </lineage>
</organism>
<dbReference type="InterPro" id="IPR004358">
    <property type="entry name" value="Sig_transdc_His_kin-like_C"/>
</dbReference>
<dbReference type="Proteomes" id="UP000309186">
    <property type="component" value="Unassembled WGS sequence"/>
</dbReference>
<dbReference type="PANTHER" id="PTHR43065">
    <property type="entry name" value="SENSOR HISTIDINE KINASE"/>
    <property type="match status" value="1"/>
</dbReference>
<dbReference type="Gene3D" id="1.10.287.130">
    <property type="match status" value="1"/>
</dbReference>
<dbReference type="Gene3D" id="3.30.565.10">
    <property type="entry name" value="Histidine kinase-like ATPase, C-terminal domain"/>
    <property type="match status" value="1"/>
</dbReference>
<accession>A0A5R9Q2I0</accession>
<keyword evidence="5" id="KW-0732">Signal</keyword>
<reference evidence="7 8" key="1">
    <citation type="submission" date="2018-01" db="EMBL/GenBank/DDBJ databases">
        <title>Co-occurrence of chitin degradation, pigmentation and bioactivity in marine Pseudoalteromonas.</title>
        <authorList>
            <person name="Paulsen S."/>
            <person name="Gram L."/>
            <person name="Machado H."/>
        </authorList>
    </citation>
    <scope>NUCLEOTIDE SEQUENCE [LARGE SCALE GENOMIC DNA]</scope>
    <source>
        <strain evidence="7 8">S3663</strain>
    </source>
</reference>
<proteinExistence type="predicted"/>